<reference evidence="1" key="1">
    <citation type="submission" date="2022-05" db="EMBL/GenBank/DDBJ databases">
        <authorList>
            <person name="Blom J."/>
        </authorList>
    </citation>
    <scope>NUCLEOTIDE SEQUENCE</scope>
    <source>
        <strain evidence="1">Type strain: CPO20170097</strain>
    </source>
</reference>
<proteinExistence type="predicted"/>
<comment type="caution">
    <text evidence="1">The sequence shown here is derived from an EMBL/GenBank/DDBJ whole genome shotgun (WGS) entry which is preliminary data.</text>
</comment>
<gene>
    <name evidence="1" type="ORF">FBBNIHIM_06260</name>
</gene>
<accession>A0ABM9F6K3</accession>
<organism evidence="1 2">
    <name type="scientific">Pseudocitrobacter vendiensis</name>
    <dbReference type="NCBI Taxonomy" id="2488306"/>
    <lineage>
        <taxon>Bacteria</taxon>
        <taxon>Pseudomonadati</taxon>
        <taxon>Pseudomonadota</taxon>
        <taxon>Gammaproteobacteria</taxon>
        <taxon>Enterobacterales</taxon>
        <taxon>Enterobacteriaceae</taxon>
        <taxon>Pseudocitrobacter</taxon>
    </lineage>
</organism>
<keyword evidence="2" id="KW-1185">Reference proteome</keyword>
<evidence type="ECO:0000313" key="1">
    <source>
        <dbReference type="EMBL" id="CAH6636418.1"/>
    </source>
</evidence>
<dbReference type="Proteomes" id="UP001152651">
    <property type="component" value="Unassembled WGS sequence"/>
</dbReference>
<name>A0ABM9F6K3_9ENTR</name>
<sequence>MPYHWHHRSPLPQGEGENRTCLTIGTIGPLSLRERVRVRGKLQRLMLRFMRQQQRNQRQRRHRRQIHAHVIQSVTTL</sequence>
<protein>
    <submittedName>
        <fullName evidence="1">Uncharacterized protein</fullName>
    </submittedName>
</protein>
<evidence type="ECO:0000313" key="2">
    <source>
        <dbReference type="Proteomes" id="UP001152651"/>
    </source>
</evidence>
<dbReference type="EMBL" id="CALSBS010000003">
    <property type="protein sequence ID" value="CAH6636418.1"/>
    <property type="molecule type" value="Genomic_DNA"/>
</dbReference>